<dbReference type="PROSITE" id="PS00857">
    <property type="entry name" value="PREPHENATE_DEHYDR_1"/>
    <property type="match status" value="1"/>
</dbReference>
<dbReference type="Pfam" id="PF01817">
    <property type="entry name" value="CM_2"/>
    <property type="match status" value="1"/>
</dbReference>
<evidence type="ECO:0000256" key="10">
    <source>
        <dbReference type="ARBA" id="ARBA00022605"/>
    </source>
</evidence>
<dbReference type="SMART" id="SM00830">
    <property type="entry name" value="CM_2"/>
    <property type="match status" value="1"/>
</dbReference>
<evidence type="ECO:0000256" key="11">
    <source>
        <dbReference type="ARBA" id="ARBA00023141"/>
    </source>
</evidence>
<dbReference type="InterPro" id="IPR010957">
    <property type="entry name" value="G/b/e-P-prot_chorismate_mutase"/>
</dbReference>
<evidence type="ECO:0000259" key="22">
    <source>
        <dbReference type="PROSITE" id="PS51171"/>
    </source>
</evidence>
<dbReference type="Proteomes" id="UP000484885">
    <property type="component" value="Unassembled WGS sequence"/>
</dbReference>
<evidence type="ECO:0000313" key="24">
    <source>
        <dbReference type="EMBL" id="NDY95400.1"/>
    </source>
</evidence>
<evidence type="ECO:0000256" key="6">
    <source>
        <dbReference type="ARBA" id="ARBA00012404"/>
    </source>
</evidence>
<dbReference type="GO" id="GO:0005737">
    <property type="term" value="C:cytoplasm"/>
    <property type="evidence" value="ECO:0007669"/>
    <property type="project" value="UniProtKB-SubCell"/>
</dbReference>
<dbReference type="FunFam" id="3.40.190.10:FF:000029">
    <property type="entry name" value="Chorismate mutase/Prephenate dehydratase"/>
    <property type="match status" value="1"/>
</dbReference>
<organism evidence="24 25">
    <name type="scientific">Wenzhouxiangella limi</name>
    <dbReference type="NCBI Taxonomy" id="2707351"/>
    <lineage>
        <taxon>Bacteria</taxon>
        <taxon>Pseudomonadati</taxon>
        <taxon>Pseudomonadota</taxon>
        <taxon>Gammaproteobacteria</taxon>
        <taxon>Chromatiales</taxon>
        <taxon>Wenzhouxiangellaceae</taxon>
        <taxon>Wenzhouxiangella</taxon>
    </lineage>
</organism>
<keyword evidence="13" id="KW-0413">Isomerase</keyword>
<dbReference type="UniPathway" id="UPA00120">
    <property type="reaction ID" value="UER00203"/>
</dbReference>
<gene>
    <name evidence="24" type="primary">pheA</name>
    <name evidence="24" type="ORF">G3I74_06645</name>
</gene>
<comment type="subcellular location">
    <subcellularLocation>
        <location evidence="3">Cytoplasm</location>
    </subcellularLocation>
</comment>
<dbReference type="Gene3D" id="3.30.70.260">
    <property type="match status" value="1"/>
</dbReference>
<dbReference type="InterPro" id="IPR045865">
    <property type="entry name" value="ACT-like_dom_sf"/>
</dbReference>
<dbReference type="NCBIfam" id="NF008865">
    <property type="entry name" value="PRK11898.1"/>
    <property type="match status" value="1"/>
</dbReference>
<keyword evidence="10" id="KW-0028">Amino-acid biosynthesis</keyword>
<dbReference type="PROSITE" id="PS51168">
    <property type="entry name" value="CHORISMATE_MUT_2"/>
    <property type="match status" value="1"/>
</dbReference>
<keyword evidence="20" id="KW-0175">Coiled coil</keyword>
<dbReference type="UniPathway" id="UPA00121">
    <property type="reaction ID" value="UER00345"/>
</dbReference>
<comment type="caution">
    <text evidence="24">The sequence shown here is derived from an EMBL/GenBank/DDBJ whole genome shotgun (WGS) entry which is preliminary data.</text>
</comment>
<comment type="function">
    <text evidence="2">Catalyzes the Claisen rearrangement of chorismate to prephenate and the decarboxylation/dehydration of prephenate to phenylpyruvate.</text>
</comment>
<dbReference type="InterPro" id="IPR001086">
    <property type="entry name" value="Preph_deHydtase"/>
</dbReference>
<dbReference type="InterPro" id="IPR036263">
    <property type="entry name" value="Chorismate_II_sf"/>
</dbReference>
<dbReference type="Pfam" id="PF00800">
    <property type="entry name" value="PDT"/>
    <property type="match status" value="1"/>
</dbReference>
<evidence type="ECO:0000256" key="5">
    <source>
        <dbReference type="ARBA" id="ARBA00004817"/>
    </source>
</evidence>
<evidence type="ECO:0000256" key="17">
    <source>
        <dbReference type="ARBA" id="ARBA00031520"/>
    </source>
</evidence>
<evidence type="ECO:0000256" key="19">
    <source>
        <dbReference type="PIRSR" id="PIRSR001500-2"/>
    </source>
</evidence>
<evidence type="ECO:0000256" key="15">
    <source>
        <dbReference type="ARBA" id="ARBA00023268"/>
    </source>
</evidence>
<dbReference type="FunFam" id="3.30.70.260:FF:000012">
    <property type="entry name" value="Prephenate dehydratase"/>
    <property type="match status" value="1"/>
</dbReference>
<evidence type="ECO:0000256" key="7">
    <source>
        <dbReference type="ARBA" id="ARBA00013147"/>
    </source>
</evidence>
<evidence type="ECO:0000256" key="16">
    <source>
        <dbReference type="ARBA" id="ARBA00031175"/>
    </source>
</evidence>
<sequence>MRWIWTQFLPWSTSCGISSNAVAEKTLNLEAVRERIDALDQQIQVLIAERAGLAQDVRRVKGDLAGPAAYYRPDREAQVLRRVIERNDGPLSDTVMLRLFREIMSACLAQQEPLRVAYLGPEGTFTQQAVYRQFGHSVNAIAQPSIEDVFLQVQAGEVDFGVVPVENSSQGIVSHTLDMFLHSEIKITAEVELRIHQHLLTRARRLGEIERVYAHSQSLSQCKHWLAAHLPEAELIALSSNAEAARRVRTQPDAAAIAGRHAAEVYGLPVLFGNIEDHVDNTTRFLVLGSELLPASGEDKTTLLVAGSDGPGALFRLLEPLARHGVNMKRIESRPSRQGRWDYVFFIDVEGHIEEAAVAEALAELQSEARMVKILGSYPRAVLGRMPEAEGASPSPGAAPAA</sequence>
<dbReference type="AlphaFoldDB" id="A0A845UZP2"/>
<evidence type="ECO:0000256" key="12">
    <source>
        <dbReference type="ARBA" id="ARBA00023222"/>
    </source>
</evidence>
<comment type="pathway">
    <text evidence="4">Amino-acid biosynthesis; L-phenylalanine biosynthesis; phenylpyruvate from prephenate: step 1/1.</text>
</comment>
<evidence type="ECO:0000256" key="9">
    <source>
        <dbReference type="ARBA" id="ARBA00022490"/>
    </source>
</evidence>
<dbReference type="InterPro" id="IPR002912">
    <property type="entry name" value="ACT_dom"/>
</dbReference>
<evidence type="ECO:0000256" key="14">
    <source>
        <dbReference type="ARBA" id="ARBA00023239"/>
    </source>
</evidence>
<comment type="catalytic activity">
    <reaction evidence="1">
        <text>chorismate = prephenate</text>
        <dbReference type="Rhea" id="RHEA:13897"/>
        <dbReference type="ChEBI" id="CHEBI:29748"/>
        <dbReference type="ChEBI" id="CHEBI:29934"/>
        <dbReference type="EC" id="5.4.99.5"/>
    </reaction>
</comment>
<evidence type="ECO:0000256" key="1">
    <source>
        <dbReference type="ARBA" id="ARBA00000824"/>
    </source>
</evidence>
<keyword evidence="9" id="KW-0963">Cytoplasm</keyword>
<feature type="domain" description="Prephenate dehydratase" evidence="22">
    <location>
        <begin position="115"/>
        <end position="290"/>
    </location>
</feature>
<dbReference type="EMBL" id="JAAGSC010000039">
    <property type="protein sequence ID" value="NDY95400.1"/>
    <property type="molecule type" value="Genomic_DNA"/>
</dbReference>
<dbReference type="GO" id="GO:0046417">
    <property type="term" value="P:chorismate metabolic process"/>
    <property type="evidence" value="ECO:0007669"/>
    <property type="project" value="InterPro"/>
</dbReference>
<dbReference type="InterPro" id="IPR008242">
    <property type="entry name" value="Chor_mutase/pphenate_deHydtase"/>
</dbReference>
<dbReference type="InterPro" id="IPR002701">
    <property type="entry name" value="CM_II_prokaryot"/>
</dbReference>
<evidence type="ECO:0000256" key="8">
    <source>
        <dbReference type="ARBA" id="ARBA00014401"/>
    </source>
</evidence>
<evidence type="ECO:0000256" key="2">
    <source>
        <dbReference type="ARBA" id="ARBA00002364"/>
    </source>
</evidence>
<dbReference type="GO" id="GO:0009094">
    <property type="term" value="P:L-phenylalanine biosynthetic process"/>
    <property type="evidence" value="ECO:0007669"/>
    <property type="project" value="UniProtKB-UniPathway"/>
</dbReference>
<dbReference type="GO" id="GO:0004664">
    <property type="term" value="F:prephenate dehydratase activity"/>
    <property type="evidence" value="ECO:0007669"/>
    <property type="project" value="UniProtKB-EC"/>
</dbReference>
<dbReference type="InterPro" id="IPR018528">
    <property type="entry name" value="Preph_deHydtase_CS"/>
</dbReference>
<evidence type="ECO:0000256" key="3">
    <source>
        <dbReference type="ARBA" id="ARBA00004496"/>
    </source>
</evidence>
<evidence type="ECO:0000259" key="23">
    <source>
        <dbReference type="PROSITE" id="PS51671"/>
    </source>
</evidence>
<dbReference type="NCBIfam" id="TIGR01807">
    <property type="entry name" value="CM_P2"/>
    <property type="match status" value="1"/>
</dbReference>
<feature type="domain" description="Chorismate mutase" evidence="21">
    <location>
        <begin position="23"/>
        <end position="115"/>
    </location>
</feature>
<dbReference type="SUPFAM" id="SSF48600">
    <property type="entry name" value="Chorismate mutase II"/>
    <property type="match status" value="1"/>
</dbReference>
<dbReference type="SUPFAM" id="SSF53850">
    <property type="entry name" value="Periplasmic binding protein-like II"/>
    <property type="match status" value="1"/>
</dbReference>
<dbReference type="PANTHER" id="PTHR21022">
    <property type="entry name" value="PREPHENATE DEHYDRATASE P PROTEIN"/>
    <property type="match status" value="1"/>
</dbReference>
<feature type="coiled-coil region" evidence="20">
    <location>
        <begin position="22"/>
        <end position="56"/>
    </location>
</feature>
<feature type="domain" description="ACT" evidence="23">
    <location>
        <begin position="302"/>
        <end position="379"/>
    </location>
</feature>
<evidence type="ECO:0000256" key="13">
    <source>
        <dbReference type="ARBA" id="ARBA00023235"/>
    </source>
</evidence>
<name>A0A845UZP2_9GAMM</name>
<dbReference type="CDD" id="cd04905">
    <property type="entry name" value="ACT_CM-PDT"/>
    <property type="match status" value="1"/>
</dbReference>
<dbReference type="EC" id="5.4.99.5" evidence="6"/>
<dbReference type="EC" id="4.2.1.51" evidence="7"/>
<evidence type="ECO:0000256" key="20">
    <source>
        <dbReference type="SAM" id="Coils"/>
    </source>
</evidence>
<feature type="site" description="Essential for prephenate dehydratase activity" evidence="19">
    <location>
        <position position="283"/>
    </location>
</feature>
<protein>
    <recommendedName>
        <fullName evidence="8">Bifunctional chorismate mutase/prephenate dehydratase</fullName>
        <ecNumber evidence="7">4.2.1.51</ecNumber>
        <ecNumber evidence="6">5.4.99.5</ecNumber>
    </recommendedName>
    <alternativeName>
        <fullName evidence="17">Chorismate mutase-prephenate dehydratase</fullName>
    </alternativeName>
    <alternativeName>
        <fullName evidence="16">p-protein</fullName>
    </alternativeName>
</protein>
<keyword evidence="25" id="KW-1185">Reference proteome</keyword>
<dbReference type="PROSITE" id="PS51171">
    <property type="entry name" value="PREPHENATE_DEHYDR_3"/>
    <property type="match status" value="1"/>
</dbReference>
<comment type="pathway">
    <text evidence="5">Metabolic intermediate biosynthesis; prephenate biosynthesis; prephenate from chorismate: step 1/1.</text>
</comment>
<evidence type="ECO:0000256" key="18">
    <source>
        <dbReference type="ARBA" id="ARBA00047848"/>
    </source>
</evidence>
<comment type="catalytic activity">
    <reaction evidence="18">
        <text>prephenate + H(+) = 3-phenylpyruvate + CO2 + H2O</text>
        <dbReference type="Rhea" id="RHEA:21648"/>
        <dbReference type="ChEBI" id="CHEBI:15377"/>
        <dbReference type="ChEBI" id="CHEBI:15378"/>
        <dbReference type="ChEBI" id="CHEBI:16526"/>
        <dbReference type="ChEBI" id="CHEBI:18005"/>
        <dbReference type="ChEBI" id="CHEBI:29934"/>
        <dbReference type="EC" id="4.2.1.51"/>
    </reaction>
</comment>
<dbReference type="SUPFAM" id="SSF55021">
    <property type="entry name" value="ACT-like"/>
    <property type="match status" value="1"/>
</dbReference>
<keyword evidence="15" id="KW-0511">Multifunctional enzyme</keyword>
<reference evidence="24 25" key="1">
    <citation type="submission" date="2020-02" db="EMBL/GenBank/DDBJ databases">
        <authorList>
            <person name="Zhang X.-Y."/>
        </authorList>
    </citation>
    <scope>NUCLEOTIDE SEQUENCE [LARGE SCALE GENOMIC DNA]</scope>
    <source>
        <strain evidence="24 25">C33</strain>
    </source>
</reference>
<dbReference type="CDD" id="cd13630">
    <property type="entry name" value="PBP2_PDT_1"/>
    <property type="match status" value="1"/>
</dbReference>
<accession>A0A845UZP2</accession>
<dbReference type="Gene3D" id="3.40.190.10">
    <property type="entry name" value="Periplasmic binding protein-like II"/>
    <property type="match status" value="2"/>
</dbReference>
<keyword evidence="14 24" id="KW-0456">Lyase</keyword>
<dbReference type="PIRSF" id="PIRSF001500">
    <property type="entry name" value="Chor_mut_pdt_Ppr"/>
    <property type="match status" value="1"/>
</dbReference>
<proteinExistence type="predicted"/>
<evidence type="ECO:0000256" key="4">
    <source>
        <dbReference type="ARBA" id="ARBA00004741"/>
    </source>
</evidence>
<evidence type="ECO:0000313" key="25">
    <source>
        <dbReference type="Proteomes" id="UP000484885"/>
    </source>
</evidence>
<evidence type="ECO:0000259" key="21">
    <source>
        <dbReference type="PROSITE" id="PS51168"/>
    </source>
</evidence>
<dbReference type="PROSITE" id="PS51671">
    <property type="entry name" value="ACT"/>
    <property type="match status" value="1"/>
</dbReference>
<dbReference type="PROSITE" id="PS51257">
    <property type="entry name" value="PROKAR_LIPOPROTEIN"/>
    <property type="match status" value="1"/>
</dbReference>
<dbReference type="Gene3D" id="1.20.59.10">
    <property type="entry name" value="Chorismate mutase"/>
    <property type="match status" value="1"/>
</dbReference>
<keyword evidence="12" id="KW-0584">Phenylalanine biosynthesis</keyword>
<keyword evidence="11" id="KW-0057">Aromatic amino acid biosynthesis</keyword>
<dbReference type="Pfam" id="PF01842">
    <property type="entry name" value="ACT"/>
    <property type="match status" value="1"/>
</dbReference>
<dbReference type="PANTHER" id="PTHR21022:SF19">
    <property type="entry name" value="PREPHENATE DEHYDRATASE-RELATED"/>
    <property type="match status" value="1"/>
</dbReference>
<dbReference type="GO" id="GO:0004106">
    <property type="term" value="F:chorismate mutase activity"/>
    <property type="evidence" value="ECO:0007669"/>
    <property type="project" value="UniProtKB-EC"/>
</dbReference>
<dbReference type="InterPro" id="IPR036979">
    <property type="entry name" value="CM_dom_sf"/>
</dbReference>
<dbReference type="FunFam" id="3.40.190.10:FF:000034">
    <property type="entry name" value="Chorismate mutase/prephenate dehydratase"/>
    <property type="match status" value="1"/>
</dbReference>